<gene>
    <name evidence="10" type="primary">WBGene00090418</name>
</gene>
<keyword evidence="6" id="KW-0106">Calcium</keyword>
<dbReference type="Gene3D" id="2.60.40.60">
    <property type="entry name" value="Cadherins"/>
    <property type="match status" value="21"/>
</dbReference>
<comment type="subcellular location">
    <subcellularLocation>
        <location evidence="1">Cell membrane</location>
        <topology evidence="1">Single-pass type I membrane protein</topology>
    </subcellularLocation>
</comment>
<evidence type="ECO:0000256" key="2">
    <source>
        <dbReference type="ARBA" id="ARBA00022475"/>
    </source>
</evidence>
<evidence type="ECO:0000256" key="9">
    <source>
        <dbReference type="ARBA" id="ARBA00023180"/>
    </source>
</evidence>
<dbReference type="FunFam" id="2.60.40.60:FF:000020">
    <property type="entry name" value="Dachsous cadherin-related 1b"/>
    <property type="match status" value="2"/>
</dbReference>
<dbReference type="SMART" id="SM00112">
    <property type="entry name" value="CA"/>
    <property type="match status" value="21"/>
</dbReference>
<dbReference type="PROSITE" id="PS00232">
    <property type="entry name" value="CADHERIN_1"/>
    <property type="match status" value="8"/>
</dbReference>
<keyword evidence="2" id="KW-1003">Cell membrane</keyword>
<evidence type="ECO:0000256" key="1">
    <source>
        <dbReference type="ARBA" id="ARBA00004251"/>
    </source>
</evidence>
<dbReference type="CDD" id="cd11304">
    <property type="entry name" value="Cadherin_repeat"/>
    <property type="match status" value="22"/>
</dbReference>
<dbReference type="InterPro" id="IPR015919">
    <property type="entry name" value="Cadherin-like_sf"/>
</dbReference>
<dbReference type="FunFam" id="2.60.40.60:FF:000262">
    <property type="entry name" value="protocadherin-23 isoform X2"/>
    <property type="match status" value="1"/>
</dbReference>
<accession>A0A2A6BP60</accession>
<evidence type="ECO:0000256" key="4">
    <source>
        <dbReference type="ARBA" id="ARBA00022729"/>
    </source>
</evidence>
<reference evidence="11" key="1">
    <citation type="journal article" date="2008" name="Nat. Genet.">
        <title>The Pristionchus pacificus genome provides a unique perspective on nematode lifestyle and parasitism.</title>
        <authorList>
            <person name="Dieterich C."/>
            <person name="Clifton S.W."/>
            <person name="Schuster L.N."/>
            <person name="Chinwalla A."/>
            <person name="Delehaunty K."/>
            <person name="Dinkelacker I."/>
            <person name="Fulton L."/>
            <person name="Fulton R."/>
            <person name="Godfrey J."/>
            <person name="Minx P."/>
            <person name="Mitreva M."/>
            <person name="Roeseler W."/>
            <person name="Tian H."/>
            <person name="Witte H."/>
            <person name="Yang S.P."/>
            <person name="Wilson R.K."/>
            <person name="Sommer R.J."/>
        </authorList>
    </citation>
    <scope>NUCLEOTIDE SEQUENCE [LARGE SCALE GENOMIC DNA]</scope>
    <source>
        <strain evidence="11">PS312</strain>
    </source>
</reference>
<dbReference type="PRINTS" id="PR00205">
    <property type="entry name" value="CADHERIN"/>
</dbReference>
<dbReference type="OrthoDB" id="6252479at2759"/>
<dbReference type="GO" id="GO:0044331">
    <property type="term" value="P:cell-cell adhesion mediated by cadherin"/>
    <property type="evidence" value="ECO:0000318"/>
    <property type="project" value="GO_Central"/>
</dbReference>
<protein>
    <submittedName>
        <fullName evidence="10">Cdh-1</fullName>
    </submittedName>
</protein>
<dbReference type="SUPFAM" id="SSF49313">
    <property type="entry name" value="Cadherin-like"/>
    <property type="match status" value="20"/>
</dbReference>
<dbReference type="GO" id="GO:0005886">
    <property type="term" value="C:plasma membrane"/>
    <property type="evidence" value="ECO:0000318"/>
    <property type="project" value="GO_Central"/>
</dbReference>
<keyword evidence="5" id="KW-0677">Repeat</keyword>
<dbReference type="GO" id="GO:0030855">
    <property type="term" value="P:epithelial cell differentiation"/>
    <property type="evidence" value="ECO:0000318"/>
    <property type="project" value="GO_Central"/>
</dbReference>
<dbReference type="GO" id="GO:0007156">
    <property type="term" value="P:homophilic cell adhesion via plasma membrane adhesion molecules"/>
    <property type="evidence" value="ECO:0007669"/>
    <property type="project" value="InterPro"/>
</dbReference>
<keyword evidence="7" id="KW-1133">Transmembrane helix</keyword>
<dbReference type="Pfam" id="PF00028">
    <property type="entry name" value="Cadherin"/>
    <property type="match status" value="14"/>
</dbReference>
<dbReference type="GO" id="GO:0007409">
    <property type="term" value="P:axonogenesis"/>
    <property type="evidence" value="ECO:0000318"/>
    <property type="project" value="GO_Central"/>
</dbReference>
<evidence type="ECO:0000256" key="7">
    <source>
        <dbReference type="ARBA" id="ARBA00022989"/>
    </source>
</evidence>
<keyword evidence="3" id="KW-0812">Transmembrane</keyword>
<dbReference type="GO" id="GO:0005509">
    <property type="term" value="F:calcium ion binding"/>
    <property type="evidence" value="ECO:0007669"/>
    <property type="project" value="UniProtKB-UniRule"/>
</dbReference>
<dbReference type="GO" id="GO:0005912">
    <property type="term" value="C:adherens junction"/>
    <property type="evidence" value="ECO:0000318"/>
    <property type="project" value="GO_Central"/>
</dbReference>
<keyword evidence="9" id="KW-0325">Glycoprotein</keyword>
<dbReference type="EnsemblMetazoa" id="PPA00864.1">
    <property type="protein sequence ID" value="PPA00864.1"/>
    <property type="gene ID" value="WBGene00090418"/>
</dbReference>
<dbReference type="GO" id="GO:0007411">
    <property type="term" value="P:axon guidance"/>
    <property type="evidence" value="ECO:0007669"/>
    <property type="project" value="UniProtKB-ARBA"/>
</dbReference>
<sequence>MIVYLLFFLFAGLNAGVVFNVSEDAARSTLIGYIAEPSTSTEVTYLIVYPDNATEKAIYVDERTGAVRVADELDYETRTRFDILGVPLNGGEGVQITVNVVDVNDNAPVFSPDFLQLDISEVARKGSLFHLPAATDVDSPPFDVQSYSILRGNVNNVFRLQTSKVEGELVTKLQLNGQLDREYRESYELIIEAKDGGEPARSAQLTVRVLVKDVNDNAPKFAKTNYSLTINANVSTHTPVLNLTATDLDEGINARISYRLANVRSDHISPFTLHPNGSLYVSAAGAAAAPLAGTYDLVVVAADGGSPPLEGTAFVTVHVQTPDEPVNHFDIVWLTEHAEAALDENITLGAIVARLSVAPPDPRIHLEMSGCVSLCIRETDTLHVYLLSVCAPFDRETTSEYQLMFSLKREQTTVLDHPITLQIRDVNDNAPVWATPSVSIRLNRSRDDAVDLSATDADAGYNARISYSIEGSNAVIIDPESGRVRLADKGCTPSPFISFSVIARDHGRPSLSSSLAVRAEIAAVPSSVRCALPLYETTVREDLQHGSCILEVSTWSEDGWCGTSPSKVRFALKGDGDGLFTVDQKTGQICIKKALDFERTHLHELSVDLIDEDVHSPPSDSCRVSVRVEDVNDNAPLFSPLLYKMNLRESESLPSMPLLRVSATDLDEGSYGEIRYKLVSTSEGLFHLNSTTGELSSKQRLTVGLYRMEVIALDGGEKESIETAMVEIRVLPHGAHLPRFVTRSPLVVETSEDILPGIEIGKVEAVGNSHIHYSFYSGDPSHFFAIDGESGRITVVKYLDADANDAVLLNVQASLNGGENAYTQVLIKIEDHNDNAPSFPSESVVVRVREDHPLEKPFYVVTSRDRDSGKNGRLSYSLLSSYPIGPFAVHSLTGHLRLTAPIDFETVKLYRVLVKATDGGMPARSANQTIVVQVIDVNDNAPIFEKAVYSATIVENSAVMSRVTRVKANDVDSGMGGRVEYSLSGADSTLFSIDSRTGDVYTRKELDREEREEYAMNVTAMDKGTPSHSTSSLLRITVVDVNDNAPSCSSVVPITVSATADARKSIGTIVAHDRDAGANGTLTYRTQQHNGLFLVRANGEVFVRRSLQRDEGQRVSLPVLVSDGGSPAKSTLCSISIIISSGEPAIALEGDLTRDVILPDECPTLPCPVIRINASGVVRWRLQSSDISSSLSISQSGLVSQSSPLSTHSVRILHVVMEDKNGRQKTLNLRVHPPKLRKSSGRVIRVPTSTSIGALVATFGDEKEREDGSAVYYEFMNKTDVFELDSSTGALYVVAPLQRLSGTVQSLVVKRNNLENQTVFNEAIWIEIEGDLPVRPSFSEQIVRKSVLETAQIGLVVHRLVAIPSEEGAGLILYRIVEEDGVFSCDPATGEIVVAGSLEAYAGLEILLNAVADIDGIEATSVVVIAVQDENNHAPVFKSSPVISLREDAPSSSSSFHHIVAIDDDVGVNGRVTYSIVGENEQFEIDAETGALSLLARLSSDAWVTVRATDGGSPPLHTDQPVHVVVEKAKWRFFDKPSQSIRVLSTQPKHALLTFPTQKDVSLLLLPRSSPFSVVDGELKAKGQLTEMKYSLTAFAESASGNTDWMLLTVDVGEAERALPKIASMSCQSVTIPENQKIDGFKGVVAASRGVNGTFHIKGGNEAGQFAIDPLSGLLSCEELDRERKKEHILVVGLKDELNADSCTIRVRIRDENDNPPVLLSKHREIVLRDAEEGTVVATVLQVERDGRVVMARNIPYSAREWPIKLRLFDHGPSKSLESIWELTVKDERKKKDGDPSKPSFLRAAYYGFVEEGRPAGVQVLTVSTTTDRDAPMTYSIVQGNVDLAFEIDSHGLITTAQELDSEIRTSYSLTIIATSPSLPSSSPPLSTLVSVGVLNVNDNPPTVQTPPRRKLSEGTPPGTFVSTVTATDIDEDSLLTFAIDLPSDSFAIDRFTGVVHTTAPLDYEKERSIELPVIVSDGLHPVRTFLSVSVLDDNDNPPVFSAPLYDFVFPHTLGRNSVIGHITATDADSDEKKQIEYTLVSPDPLPFKLDAKTGALTAIDPSLLRSSHLFSVAASDNGTPPLRSLAAVRVRAASGVTHAPGFRQLSYRFSIVENAPAWSLLGNISIAQTPMRYRISDPSASSSFFISDAGLLFTKVPLDRETLATHRFRVDAGDSWHDLSANSSTSITVEVADENDNEPRFETINPIVITEEMQRGDVIQRLIASDPDAAENGSVSYRIVVGNDYSVFTLDESTGALNFNEWSDAQLLSSSTSPFSWKMVIVAEDGGRPGRRAMQTVHVQVAASSWRGAAPFFPLPVYNVFVLESAHVGMVVLKSRPISRVGVKLDGPTFTLHDNDGEKFTINAQSGLISLAAPLDYETRQQYTITLSVTDAHSRSAVSSVIVHVLPVDEFAPVFTKSAYTFMIPQDASVGSSIGAVHASDADEGRDGRVKYRLSNAGGNRVQGQMVDIDEASGEITLRRRLEKDGNRTLEQVTVIASSGPLQQASTIVFLEMGAIPSRPSSHHSMVRTSTLLIGVVLISFFALLILLVVCVCLRVYTIKRDTASSNHVDIQRESPTFEPPTMQPPTLRSIDPNRHSVRDLLSNRSQPDSGIDPDNCSINSSITEYLASIGVAPLPTSALQNRMRNQRREPETEDDRAVNDVIYAPVSEILTPGPLNLSRHPHYLDAVALPSSSFTSYRRHSPPTFQPLATLLAQMDAPTNEEKQRDYVQITSEFSLLSFPFPSIVFKYLNSETSKLFSLHQYHFDIVTQKAATRANIIFRGLTTNNAKVMVNAYTTYLQFCPSVAFPVHEKEAGKLEKLQSKVTRLISYKCFGYNFENRPRPEERNEMLNLKSLTYRRKITDFKHAYELLFGNSRLSRNQAHFLTLSKSNLRGAGYKECKDPFKTKVREKSFANRISNVLYDVLRKGKIPTKYSEFMSVMSK</sequence>
<evidence type="ECO:0000256" key="8">
    <source>
        <dbReference type="ARBA" id="ARBA00023136"/>
    </source>
</evidence>
<dbReference type="PANTHER" id="PTHR24026">
    <property type="entry name" value="FAT ATYPICAL CADHERIN-RELATED"/>
    <property type="match status" value="1"/>
</dbReference>
<keyword evidence="11" id="KW-1185">Reference proteome</keyword>
<keyword evidence="4" id="KW-0732">Signal</keyword>
<accession>A0A8R1U251</accession>
<dbReference type="FunFam" id="2.60.40.60:FF:000007">
    <property type="entry name" value="Protocadherin alpha 2"/>
    <property type="match status" value="1"/>
</dbReference>
<evidence type="ECO:0000313" key="10">
    <source>
        <dbReference type="EnsemblMetazoa" id="PPA00864.1"/>
    </source>
</evidence>
<evidence type="ECO:0000313" key="11">
    <source>
        <dbReference type="Proteomes" id="UP000005239"/>
    </source>
</evidence>
<reference evidence="10" key="2">
    <citation type="submission" date="2022-06" db="UniProtKB">
        <authorList>
            <consortium name="EnsemblMetazoa"/>
        </authorList>
    </citation>
    <scope>IDENTIFICATION</scope>
    <source>
        <strain evidence="10">PS312</strain>
    </source>
</reference>
<dbReference type="InterPro" id="IPR002126">
    <property type="entry name" value="Cadherin-like_dom"/>
</dbReference>
<dbReference type="PROSITE" id="PS50268">
    <property type="entry name" value="CADHERIN_2"/>
    <property type="match status" value="20"/>
</dbReference>
<evidence type="ECO:0000256" key="6">
    <source>
        <dbReference type="ARBA" id="ARBA00022837"/>
    </source>
</evidence>
<evidence type="ECO:0000256" key="5">
    <source>
        <dbReference type="ARBA" id="ARBA00022737"/>
    </source>
</evidence>
<name>A0A2A6BP60_PRIPA</name>
<dbReference type="Proteomes" id="UP000005239">
    <property type="component" value="Unassembled WGS sequence"/>
</dbReference>
<proteinExistence type="predicted"/>
<dbReference type="PANTHER" id="PTHR24026:SF133">
    <property type="entry name" value="CADHERIN-RELATED FAMILY MEMBER 2"/>
    <property type="match status" value="1"/>
</dbReference>
<organism evidence="10 11">
    <name type="scientific">Pristionchus pacificus</name>
    <name type="common">Parasitic nematode worm</name>
    <dbReference type="NCBI Taxonomy" id="54126"/>
    <lineage>
        <taxon>Eukaryota</taxon>
        <taxon>Metazoa</taxon>
        <taxon>Ecdysozoa</taxon>
        <taxon>Nematoda</taxon>
        <taxon>Chromadorea</taxon>
        <taxon>Rhabditida</taxon>
        <taxon>Rhabditina</taxon>
        <taxon>Diplogasteromorpha</taxon>
        <taxon>Diplogasteroidea</taxon>
        <taxon>Neodiplogasteridae</taxon>
        <taxon>Pristionchus</taxon>
    </lineage>
</organism>
<keyword evidence="8" id="KW-0472">Membrane</keyword>
<evidence type="ECO:0000256" key="3">
    <source>
        <dbReference type="ARBA" id="ARBA00022692"/>
    </source>
</evidence>
<dbReference type="InterPro" id="IPR020894">
    <property type="entry name" value="Cadherin_CS"/>
</dbReference>